<comment type="similarity">
    <text evidence="2 9">Belongs to the sulfotransferase 2 family.</text>
</comment>
<evidence type="ECO:0000256" key="4">
    <source>
        <dbReference type="ARBA" id="ARBA00022692"/>
    </source>
</evidence>
<keyword evidence="11" id="KW-1185">Reference proteome</keyword>
<dbReference type="OrthoDB" id="2019940at2759"/>
<dbReference type="GO" id="GO:0008146">
    <property type="term" value="F:sulfotransferase activity"/>
    <property type="evidence" value="ECO:0007669"/>
    <property type="project" value="InterPro"/>
</dbReference>
<keyword evidence="5" id="KW-1133">Transmembrane helix</keyword>
<name>A0A210PW91_MIZYE</name>
<dbReference type="EMBL" id="NEDP02005453">
    <property type="protein sequence ID" value="OWF40722.1"/>
    <property type="molecule type" value="Genomic_DNA"/>
</dbReference>
<dbReference type="GO" id="GO:0000139">
    <property type="term" value="C:Golgi membrane"/>
    <property type="evidence" value="ECO:0007669"/>
    <property type="project" value="UniProtKB-SubCell"/>
</dbReference>
<comment type="subcellular location">
    <subcellularLocation>
        <location evidence="1 9">Golgi apparatus membrane</location>
        <topology evidence="1 9">Single-pass type II membrane protein</topology>
    </subcellularLocation>
</comment>
<accession>A0A210PW91</accession>
<organism evidence="10 11">
    <name type="scientific">Mizuhopecten yessoensis</name>
    <name type="common">Japanese scallop</name>
    <name type="synonym">Patinopecten yessoensis</name>
    <dbReference type="NCBI Taxonomy" id="6573"/>
    <lineage>
        <taxon>Eukaryota</taxon>
        <taxon>Metazoa</taxon>
        <taxon>Spiralia</taxon>
        <taxon>Lophotrochozoa</taxon>
        <taxon>Mollusca</taxon>
        <taxon>Bivalvia</taxon>
        <taxon>Autobranchia</taxon>
        <taxon>Pteriomorphia</taxon>
        <taxon>Pectinida</taxon>
        <taxon>Pectinoidea</taxon>
        <taxon>Pectinidae</taxon>
        <taxon>Mizuhopecten</taxon>
    </lineage>
</organism>
<dbReference type="Pfam" id="PF03567">
    <property type="entry name" value="Sulfotransfer_2"/>
    <property type="match status" value="1"/>
</dbReference>
<gene>
    <name evidence="10" type="ORF">KP79_PYT18124</name>
</gene>
<evidence type="ECO:0000256" key="5">
    <source>
        <dbReference type="ARBA" id="ARBA00022989"/>
    </source>
</evidence>
<keyword evidence="6 9" id="KW-0333">Golgi apparatus</keyword>
<dbReference type="InterPro" id="IPR018011">
    <property type="entry name" value="Carb_sulfotrans_8-10"/>
</dbReference>
<dbReference type="AlphaFoldDB" id="A0A210PW91"/>
<evidence type="ECO:0000256" key="2">
    <source>
        <dbReference type="ARBA" id="ARBA00006339"/>
    </source>
</evidence>
<dbReference type="PANTHER" id="PTHR12137">
    <property type="entry name" value="CARBOHYDRATE SULFOTRANSFERASE"/>
    <property type="match status" value="1"/>
</dbReference>
<keyword evidence="3 9" id="KW-0808">Transferase</keyword>
<evidence type="ECO:0000256" key="6">
    <source>
        <dbReference type="ARBA" id="ARBA00023034"/>
    </source>
</evidence>
<keyword evidence="4" id="KW-0812">Transmembrane</keyword>
<dbReference type="Proteomes" id="UP000242188">
    <property type="component" value="Unassembled WGS sequence"/>
</dbReference>
<evidence type="ECO:0000256" key="3">
    <source>
        <dbReference type="ARBA" id="ARBA00022679"/>
    </source>
</evidence>
<keyword evidence="7" id="KW-0472">Membrane</keyword>
<keyword evidence="8 9" id="KW-0325">Glycoprotein</keyword>
<evidence type="ECO:0000313" key="10">
    <source>
        <dbReference type="EMBL" id="OWF40722.1"/>
    </source>
</evidence>
<sequence length="427" mass="50262">MAWGKSCPLAFNLHIRNNNTFCIEAYRVRRECINDRDDGRQYKYDANVKKNLSFVTSDMEAMYQERRNRMLKACVGREAEMKGKKTAKYVKNNIIIDQVLGIAYCPVEKIASTFWKRVLRLVVGEAHAKSPFDSTVIALANFNDMTSIPEGMVDRFMKESLTFMFVREPYGRLLSAYVDKLFSPNLYYWKIYGGFGVHVTRNESTECGHNLTFKEFVKTVLYADEVNQKRDGHFTPSYEHCDPCRYKWHVIGTLDTLSQDIFYILDRIGRTDLMRSLNKDFREQYLNHTILDQFNWLFFFRDSYANDCNVTFYEAQKRLWKQFQIRGVLTKESEFPLTTEESEGLTKTKLMSIVYNAMGNAEKRSKARKNKAEAIKEAYSTLDRDDLDKLSKMFQPDCDLYGYDCKPEQLFNTERTVIEPWFFKYDT</sequence>
<evidence type="ECO:0000256" key="1">
    <source>
        <dbReference type="ARBA" id="ARBA00004323"/>
    </source>
</evidence>
<comment type="caution">
    <text evidence="10">The sequence shown here is derived from an EMBL/GenBank/DDBJ whole genome shotgun (WGS) entry which is preliminary data.</text>
</comment>
<dbReference type="InterPro" id="IPR005331">
    <property type="entry name" value="Sulfotransferase"/>
</dbReference>
<dbReference type="EC" id="2.8.2.-" evidence="9"/>
<keyword evidence="9" id="KW-0735">Signal-anchor</keyword>
<reference evidence="10 11" key="1">
    <citation type="journal article" date="2017" name="Nat. Ecol. Evol.">
        <title>Scallop genome provides insights into evolution of bilaterian karyotype and development.</title>
        <authorList>
            <person name="Wang S."/>
            <person name="Zhang J."/>
            <person name="Jiao W."/>
            <person name="Li J."/>
            <person name="Xun X."/>
            <person name="Sun Y."/>
            <person name="Guo X."/>
            <person name="Huan P."/>
            <person name="Dong B."/>
            <person name="Zhang L."/>
            <person name="Hu X."/>
            <person name="Sun X."/>
            <person name="Wang J."/>
            <person name="Zhao C."/>
            <person name="Wang Y."/>
            <person name="Wang D."/>
            <person name="Huang X."/>
            <person name="Wang R."/>
            <person name="Lv J."/>
            <person name="Li Y."/>
            <person name="Zhang Z."/>
            <person name="Liu B."/>
            <person name="Lu W."/>
            <person name="Hui Y."/>
            <person name="Liang J."/>
            <person name="Zhou Z."/>
            <person name="Hou R."/>
            <person name="Li X."/>
            <person name="Liu Y."/>
            <person name="Li H."/>
            <person name="Ning X."/>
            <person name="Lin Y."/>
            <person name="Zhao L."/>
            <person name="Xing Q."/>
            <person name="Dou J."/>
            <person name="Li Y."/>
            <person name="Mao J."/>
            <person name="Guo H."/>
            <person name="Dou H."/>
            <person name="Li T."/>
            <person name="Mu C."/>
            <person name="Jiang W."/>
            <person name="Fu Q."/>
            <person name="Fu X."/>
            <person name="Miao Y."/>
            <person name="Liu J."/>
            <person name="Yu Q."/>
            <person name="Li R."/>
            <person name="Liao H."/>
            <person name="Li X."/>
            <person name="Kong Y."/>
            <person name="Jiang Z."/>
            <person name="Chourrout D."/>
            <person name="Li R."/>
            <person name="Bao Z."/>
        </authorList>
    </citation>
    <scope>NUCLEOTIDE SEQUENCE [LARGE SCALE GENOMIC DNA]</scope>
    <source>
        <strain evidence="10 11">PY_sf001</strain>
    </source>
</reference>
<dbReference type="GO" id="GO:0016051">
    <property type="term" value="P:carbohydrate biosynthetic process"/>
    <property type="evidence" value="ECO:0007669"/>
    <property type="project" value="InterPro"/>
</dbReference>
<evidence type="ECO:0000256" key="7">
    <source>
        <dbReference type="ARBA" id="ARBA00023136"/>
    </source>
</evidence>
<protein>
    <recommendedName>
        <fullName evidence="9">Carbohydrate sulfotransferase</fullName>
        <ecNumber evidence="9">2.8.2.-</ecNumber>
    </recommendedName>
</protein>
<evidence type="ECO:0000313" key="11">
    <source>
        <dbReference type="Proteomes" id="UP000242188"/>
    </source>
</evidence>
<evidence type="ECO:0000256" key="9">
    <source>
        <dbReference type="RuleBase" id="RU364020"/>
    </source>
</evidence>
<dbReference type="PANTHER" id="PTHR12137:SF54">
    <property type="entry name" value="CARBOHYDRATE SULFOTRANSFERASE"/>
    <property type="match status" value="1"/>
</dbReference>
<evidence type="ECO:0000256" key="8">
    <source>
        <dbReference type="ARBA" id="ARBA00023180"/>
    </source>
</evidence>
<keyword evidence="9" id="KW-0119">Carbohydrate metabolism</keyword>
<proteinExistence type="inferred from homology"/>